<dbReference type="EMBL" id="GAKP01006410">
    <property type="protein sequence ID" value="JAC52542.1"/>
    <property type="molecule type" value="Transcribed_RNA"/>
</dbReference>
<dbReference type="InterPro" id="IPR015683">
    <property type="entry name" value="Ionotropic_Glu_rcpt"/>
</dbReference>
<name>A0A034WDZ0_BACDO</name>
<organism evidence="1">
    <name type="scientific">Bactrocera dorsalis</name>
    <name type="common">Oriental fruit fly</name>
    <name type="synonym">Dacus dorsalis</name>
    <dbReference type="NCBI Taxonomy" id="27457"/>
    <lineage>
        <taxon>Eukaryota</taxon>
        <taxon>Metazoa</taxon>
        <taxon>Ecdysozoa</taxon>
        <taxon>Arthropoda</taxon>
        <taxon>Hexapoda</taxon>
        <taxon>Insecta</taxon>
        <taxon>Pterygota</taxon>
        <taxon>Neoptera</taxon>
        <taxon>Endopterygota</taxon>
        <taxon>Diptera</taxon>
        <taxon>Brachycera</taxon>
        <taxon>Muscomorpha</taxon>
        <taxon>Tephritoidea</taxon>
        <taxon>Tephritidae</taxon>
        <taxon>Bactrocera</taxon>
        <taxon>Bactrocera</taxon>
    </lineage>
</organism>
<accession>A0A034WDZ0</accession>
<reference evidence="1" key="1">
    <citation type="journal article" date="2014" name="BMC Genomics">
        <title>Characterizing the developmental transcriptome of the oriental fruit fly, Bactrocera dorsalis (Diptera: Tephritidae) through comparative genomic analysis with Drosophila melanogaster utilizing modENCODE datasets.</title>
        <authorList>
            <person name="Geib S.M."/>
            <person name="Calla B."/>
            <person name="Hall B."/>
            <person name="Hou S."/>
            <person name="Manoukis N.C."/>
        </authorList>
    </citation>
    <scope>NUCLEOTIDE SEQUENCE</scope>
    <source>
        <strain evidence="1">Punador</strain>
    </source>
</reference>
<protein>
    <submittedName>
        <fullName evidence="1">Glutamate receptor ionotropic, kainate 2</fullName>
    </submittedName>
</protein>
<dbReference type="FunFam" id="3.40.190.10:FF:000061">
    <property type="entry name" value="Glutamate receptor, ionotropic kainate"/>
    <property type="match status" value="1"/>
</dbReference>
<keyword evidence="1" id="KW-0675">Receptor</keyword>
<evidence type="ECO:0000313" key="1">
    <source>
        <dbReference type="EMBL" id="JAC52542.1"/>
    </source>
</evidence>
<dbReference type="OrthoDB" id="5984008at2759"/>
<gene>
    <name evidence="1" type="primary">GRIK2</name>
</gene>
<dbReference type="PANTHER" id="PTHR18966">
    <property type="entry name" value="IONOTROPIC GLUTAMATE RECEPTOR"/>
    <property type="match status" value="1"/>
</dbReference>
<dbReference type="Gene3D" id="3.40.190.10">
    <property type="entry name" value="Periplasmic binding protein-like II"/>
    <property type="match status" value="2"/>
</dbReference>
<proteinExistence type="predicted"/>
<dbReference type="SUPFAM" id="SSF53850">
    <property type="entry name" value="Periplasmic binding protein-like II"/>
    <property type="match status" value="1"/>
</dbReference>
<dbReference type="AlphaFoldDB" id="A0A034WDZ0"/>
<sequence>MNDFMVENPDLLFETNLEGVNRVKTDNNYAFLMESTSIEYHIVRECNLKKVGEPLDEKGYGIAMVKNWPYRDKFNNALLELQEQGVLARLKNKWWNEVGAGVCKKNLTAVK</sequence>